<dbReference type="RefSeq" id="XP_038742806.1">
    <property type="nucleotide sequence ID" value="XM_038891873.1"/>
</dbReference>
<dbReference type="Gene3D" id="2.60.40.10">
    <property type="entry name" value="Immunoglobulins"/>
    <property type="match status" value="1"/>
</dbReference>
<dbReference type="EC" id="3.2.1.40" evidence="2"/>
<evidence type="ECO:0000256" key="4">
    <source>
        <dbReference type="SAM" id="SignalP"/>
    </source>
</evidence>
<dbReference type="AlphaFoldDB" id="A0A9P6LI71"/>
<dbReference type="Gene3D" id="2.60.420.10">
    <property type="entry name" value="Maltose phosphorylase, domain 3"/>
    <property type="match status" value="1"/>
</dbReference>
<dbReference type="Gene3D" id="2.60.120.260">
    <property type="entry name" value="Galactose-binding domain-like"/>
    <property type="match status" value="2"/>
</dbReference>
<dbReference type="SUPFAM" id="SSF48208">
    <property type="entry name" value="Six-hairpin glycosidases"/>
    <property type="match status" value="1"/>
</dbReference>
<feature type="domain" description="Alpha-L-rhamnosidase C-terminal" evidence="8">
    <location>
        <begin position="780"/>
        <end position="853"/>
    </location>
</feature>
<name>A0A9P6LI71_9PEZI</name>
<dbReference type="OrthoDB" id="10036721at2759"/>
<dbReference type="Pfam" id="PF05592">
    <property type="entry name" value="Bac_rhamnosid"/>
    <property type="match status" value="1"/>
</dbReference>
<dbReference type="PANTHER" id="PTHR33307:SF11">
    <property type="entry name" value="ALPHA-L-RHAMNOSIDASE"/>
    <property type="match status" value="1"/>
</dbReference>
<dbReference type="PANTHER" id="PTHR33307">
    <property type="entry name" value="ALPHA-RHAMNOSIDASE (EUROFUNG)"/>
    <property type="match status" value="1"/>
</dbReference>
<feature type="domain" description="Bacterial alpha-L-rhamnosidase N-terminal" evidence="6">
    <location>
        <begin position="162"/>
        <end position="332"/>
    </location>
</feature>
<evidence type="ECO:0000313" key="9">
    <source>
        <dbReference type="EMBL" id="KAF9873345.1"/>
    </source>
</evidence>
<keyword evidence="3" id="KW-0378">Hydrolase</keyword>
<dbReference type="InterPro" id="IPR016007">
    <property type="entry name" value="Alpha_rhamnosid"/>
</dbReference>
<evidence type="ECO:0000259" key="8">
    <source>
        <dbReference type="Pfam" id="PF17390"/>
    </source>
</evidence>
<comment type="catalytic activity">
    <reaction evidence="1">
        <text>Hydrolysis of terminal non-reducing alpha-L-rhamnose residues in alpha-L-rhamnosides.</text>
        <dbReference type="EC" id="3.2.1.40"/>
    </reaction>
</comment>
<dbReference type="EMBL" id="JAATWM020000032">
    <property type="protein sequence ID" value="KAF9873345.1"/>
    <property type="molecule type" value="Genomic_DNA"/>
</dbReference>
<dbReference type="Gene3D" id="1.50.10.10">
    <property type="match status" value="1"/>
</dbReference>
<evidence type="ECO:0000256" key="2">
    <source>
        <dbReference type="ARBA" id="ARBA00012652"/>
    </source>
</evidence>
<reference evidence="9" key="2">
    <citation type="submission" date="2020-11" db="EMBL/GenBank/DDBJ databases">
        <title>Whole genome sequencing of Colletotrichum sp.</title>
        <authorList>
            <person name="Li H."/>
        </authorList>
    </citation>
    <scope>NUCLEOTIDE SEQUENCE</scope>
    <source>
        <strain evidence="9">CkLH20</strain>
    </source>
</reference>
<dbReference type="InterPro" id="IPR013737">
    <property type="entry name" value="Bac_rhamnosid_N"/>
</dbReference>
<dbReference type="Pfam" id="PF17389">
    <property type="entry name" value="Bac_rhamnosid6H"/>
    <property type="match status" value="1"/>
</dbReference>
<dbReference type="InterPro" id="IPR013783">
    <property type="entry name" value="Ig-like_fold"/>
</dbReference>
<feature type="signal peptide" evidence="4">
    <location>
        <begin position="1"/>
        <end position="18"/>
    </location>
</feature>
<dbReference type="PIRSF" id="PIRSF010631">
    <property type="entry name" value="A-rhamnsds"/>
    <property type="match status" value="1"/>
</dbReference>
<dbReference type="GeneID" id="62164947"/>
<accession>A0A9P6LI71</accession>
<dbReference type="InterPro" id="IPR008928">
    <property type="entry name" value="6-hairpin_glycosidase_sf"/>
</dbReference>
<dbReference type="InterPro" id="IPR012341">
    <property type="entry name" value="6hp_glycosidase-like_sf"/>
</dbReference>
<dbReference type="GO" id="GO:0005975">
    <property type="term" value="P:carbohydrate metabolic process"/>
    <property type="evidence" value="ECO:0007669"/>
    <property type="project" value="InterPro"/>
</dbReference>
<dbReference type="Pfam" id="PF08531">
    <property type="entry name" value="Bac_rhamnosid_N"/>
    <property type="match status" value="1"/>
</dbReference>
<organism evidence="9 10">
    <name type="scientific">Colletotrichum karsti</name>
    <dbReference type="NCBI Taxonomy" id="1095194"/>
    <lineage>
        <taxon>Eukaryota</taxon>
        <taxon>Fungi</taxon>
        <taxon>Dikarya</taxon>
        <taxon>Ascomycota</taxon>
        <taxon>Pezizomycotina</taxon>
        <taxon>Sordariomycetes</taxon>
        <taxon>Hypocreomycetidae</taxon>
        <taxon>Glomerellales</taxon>
        <taxon>Glomerellaceae</taxon>
        <taxon>Colletotrichum</taxon>
        <taxon>Colletotrichum boninense species complex</taxon>
    </lineage>
</organism>
<evidence type="ECO:0000259" key="6">
    <source>
        <dbReference type="Pfam" id="PF08531"/>
    </source>
</evidence>
<feature type="chain" id="PRO_5040360840" description="alpha-L-rhamnosidase" evidence="4">
    <location>
        <begin position="19"/>
        <end position="889"/>
    </location>
</feature>
<evidence type="ECO:0000259" key="7">
    <source>
        <dbReference type="Pfam" id="PF17389"/>
    </source>
</evidence>
<dbReference type="InterPro" id="IPR035396">
    <property type="entry name" value="Bac_rhamnosid6H"/>
</dbReference>
<evidence type="ECO:0000313" key="10">
    <source>
        <dbReference type="Proteomes" id="UP000781932"/>
    </source>
</evidence>
<dbReference type="InterPro" id="IPR035398">
    <property type="entry name" value="Bac_rhamnosid_C"/>
</dbReference>
<dbReference type="Proteomes" id="UP000781932">
    <property type="component" value="Unassembled WGS sequence"/>
</dbReference>
<dbReference type="Pfam" id="PF17390">
    <property type="entry name" value="Bac_rhamnosid_C"/>
    <property type="match status" value="1"/>
</dbReference>
<protein>
    <recommendedName>
        <fullName evidence="2">alpha-L-rhamnosidase</fullName>
        <ecNumber evidence="2">3.2.1.40</ecNumber>
    </recommendedName>
</protein>
<feature type="domain" description="Alpha-L-rhamnosidase concanavalin-like" evidence="5">
    <location>
        <begin position="342"/>
        <end position="440"/>
    </location>
</feature>
<comment type="caution">
    <text evidence="9">The sequence shown here is derived from an EMBL/GenBank/DDBJ whole genome shotgun (WGS) entry which is preliminary data.</text>
</comment>
<sequence>MVSRTVLTFLLLIPLVISLKVDPSSLRTNALKSPISVNNPIRLSWQLTSCRRNSTQTAYQVQTSHSQDFSPFLWESNKSASPDPWAPYTGPALPSRSAIFWRVRVWDGDDKASEWSPAATFEVSLLQAEDWDAEWITNPDFKTGRTSLPRFAKTFDVSCAAQKARLYIIGLGLHYPLLNSVKVGSDVLSPGYATLNKTMPYSTYDVLEQLRPGRNVLAVELGKGIYDNTAPLLGRYTKFKQAPRELMLLAQLEYTCDDGTAEKVATDESWLTSVEGPWIEAHWYGGEEFDARKETNWTGIDDDRSSWKNASVAVPPAGKLVSPRSPPLEVTETIVAKSVYQANNGQWIFDLGTNIAGQFTLQIQNQGAKEGTRIAFYPGETASADGISQTSSGSPIFDAYTLSSSPSQSYTPRYLYHGFQYLGVNLTWTPTASDLTAHVIRAANEPILEVETSNTLFNSIHELVDRSIKGNMHSVLTDCPHREKYGWLEQDHLVFDPLVAGYDMQAYLDDLVHTIADAQAADVPGLIPDIAPEYGAPMGGGYRNDPNWGSAVVLVPLKAYKQYGDIEILRKRRREMVEYVDYLVRRAGGNMFLDDGGLGDWLALDTSTPKGAASTFGFWGAVTGMAEVEGFLGNDEEQARYAELAKGIQAGFHGRWFNNSEVGYCKGSQGCNSFALGMGAVPEAIRPNILDAIVRDAERRGWALSAGEISLPSMFDALRDAGRNDVIYEIMRNDEAWGYGRMVREGATSLWEHWDLPVTGGSRNHFMFGYGDAWILGLSGLRRAPGAVGWDEVLFEPVVVGDLGFAGTRVLTPRGVAAARWERDGEVITYVIEVPVGSTGVVKMPAVEVKEGGEDVDGRKGALEVVEDEKGTRVVVGSGKYSLTGKLVL</sequence>
<gene>
    <name evidence="9" type="ORF">CkaCkLH20_09158</name>
</gene>
<evidence type="ECO:0000256" key="1">
    <source>
        <dbReference type="ARBA" id="ARBA00001445"/>
    </source>
</evidence>
<dbReference type="GO" id="GO:0030596">
    <property type="term" value="F:alpha-L-rhamnosidase activity"/>
    <property type="evidence" value="ECO:0007669"/>
    <property type="project" value="UniProtKB-EC"/>
</dbReference>
<evidence type="ECO:0000259" key="5">
    <source>
        <dbReference type="Pfam" id="PF05592"/>
    </source>
</evidence>
<proteinExistence type="predicted"/>
<keyword evidence="10" id="KW-1185">Reference proteome</keyword>
<dbReference type="Pfam" id="PF25788">
    <property type="entry name" value="Ig_Rha78A_N"/>
    <property type="match status" value="1"/>
</dbReference>
<evidence type="ECO:0000256" key="3">
    <source>
        <dbReference type="ARBA" id="ARBA00022801"/>
    </source>
</evidence>
<feature type="domain" description="Alpha-L-rhamnosidase six-hairpin glycosidase" evidence="7">
    <location>
        <begin position="449"/>
        <end position="775"/>
    </location>
</feature>
<reference evidence="9" key="1">
    <citation type="submission" date="2020-03" db="EMBL/GenBank/DDBJ databases">
        <authorList>
            <person name="He L."/>
        </authorList>
    </citation>
    <scope>NUCLEOTIDE SEQUENCE</scope>
    <source>
        <strain evidence="9">CkLH20</strain>
    </source>
</reference>
<keyword evidence="4" id="KW-0732">Signal</keyword>
<dbReference type="InterPro" id="IPR008902">
    <property type="entry name" value="Rhamnosid_concanavalin"/>
</dbReference>